<dbReference type="EnsemblBacteria" id="ABD42022">
    <property type="protein sequence ID" value="ABD42022"/>
    <property type="gene ID" value="Mhun_2317"/>
</dbReference>
<keyword evidence="3" id="KW-1185">Reference proteome</keyword>
<dbReference type="EMBL" id="CP000254">
    <property type="protein sequence ID" value="ABD42022.1"/>
    <property type="molecule type" value="Genomic_DNA"/>
</dbReference>
<evidence type="ECO:0000256" key="1">
    <source>
        <dbReference type="SAM" id="Phobius"/>
    </source>
</evidence>
<sequence>MDIIRQNPDTYGYVLKGSRKVWNDLPILFLALIPMVIIVPVLPSDPSARPVILLFLTLLFITGIYGMRGNRRRFLLSCILALIATETFWVSVWPAASSLFLPAEFFLLLFLGHQAGYLFQELVTSEGGIMDILSGTTALLMTGGIMLGTSLHLSGWVSRTAVYDPALLHSSFAKAIPEGVLLLIRGGESSFGSSPLTTVLLMIGAVCGFLLLALSAGKIAGYCGKNRGEITRQDEASR</sequence>
<keyword evidence="1" id="KW-1133">Transmembrane helix</keyword>
<dbReference type="InParanoid" id="Q2FSY0"/>
<dbReference type="RefSeq" id="WP_011449280.1">
    <property type="nucleotide sequence ID" value="NC_007796.1"/>
</dbReference>
<organism evidence="2 3">
    <name type="scientific">Methanospirillum hungatei JF-1 (strain ATCC 27890 / DSM 864 / NBRC 100397 / JF-1)</name>
    <dbReference type="NCBI Taxonomy" id="323259"/>
    <lineage>
        <taxon>Archaea</taxon>
        <taxon>Methanobacteriati</taxon>
        <taxon>Methanobacteriota</taxon>
        <taxon>Stenosarchaea group</taxon>
        <taxon>Methanomicrobia</taxon>
        <taxon>Methanomicrobiales</taxon>
        <taxon>Methanospirillaceae</taxon>
        <taxon>Methanospirillum</taxon>
    </lineage>
</organism>
<dbReference type="OrthoDB" id="380225at2157"/>
<accession>Q2FSY0</accession>
<feature type="transmembrane region" description="Helical" evidence="1">
    <location>
        <begin position="99"/>
        <end position="120"/>
    </location>
</feature>
<evidence type="ECO:0000313" key="3">
    <source>
        <dbReference type="Proteomes" id="UP000001941"/>
    </source>
</evidence>
<keyword evidence="1" id="KW-0472">Membrane</keyword>
<keyword evidence="1" id="KW-0812">Transmembrane</keyword>
<dbReference type="Proteomes" id="UP000001941">
    <property type="component" value="Chromosome"/>
</dbReference>
<proteinExistence type="predicted"/>
<feature type="transmembrane region" description="Helical" evidence="1">
    <location>
        <begin position="132"/>
        <end position="153"/>
    </location>
</feature>
<feature type="transmembrane region" description="Helical" evidence="1">
    <location>
        <begin position="48"/>
        <end position="67"/>
    </location>
</feature>
<dbReference type="STRING" id="323259.Mhun_2317"/>
<feature type="transmembrane region" description="Helical" evidence="1">
    <location>
        <begin position="196"/>
        <end position="217"/>
    </location>
</feature>
<feature type="transmembrane region" description="Helical" evidence="1">
    <location>
        <begin position="21"/>
        <end position="42"/>
    </location>
</feature>
<dbReference type="KEGG" id="mhu:Mhun_2317"/>
<gene>
    <name evidence="2" type="ordered locus">Mhun_2317</name>
</gene>
<dbReference type="HOGENOM" id="CLU_1163801_0_0_2"/>
<feature type="transmembrane region" description="Helical" evidence="1">
    <location>
        <begin position="74"/>
        <end position="93"/>
    </location>
</feature>
<name>Q2FSY0_METHJ</name>
<dbReference type="AlphaFoldDB" id="Q2FSY0"/>
<evidence type="ECO:0000313" key="2">
    <source>
        <dbReference type="EMBL" id="ABD42022.1"/>
    </source>
</evidence>
<dbReference type="GeneID" id="3922059"/>
<reference evidence="3" key="1">
    <citation type="journal article" date="2016" name="Stand. Genomic Sci.">
        <title>Complete genome sequence of Methanospirillum hungatei type strain JF1.</title>
        <authorList>
            <person name="Gunsalus R.P."/>
            <person name="Cook L.E."/>
            <person name="Crable B."/>
            <person name="Rohlin L."/>
            <person name="McDonald E."/>
            <person name="Mouttaki H."/>
            <person name="Sieber J.R."/>
            <person name="Poweleit N."/>
            <person name="Zhou H."/>
            <person name="Lapidus A.L."/>
            <person name="Daligault H.E."/>
            <person name="Land M."/>
            <person name="Gilna P."/>
            <person name="Ivanova N."/>
            <person name="Kyrpides N."/>
            <person name="Culley D.E."/>
            <person name="McInerney M.J."/>
        </authorList>
    </citation>
    <scope>NUCLEOTIDE SEQUENCE [LARGE SCALE GENOMIC DNA]</scope>
    <source>
        <strain evidence="3">ATCC 27890 / DSM 864 / NBRC 100397 / JF-1</strain>
    </source>
</reference>
<protein>
    <submittedName>
        <fullName evidence="2">Uncharacterized protein</fullName>
    </submittedName>
</protein>